<dbReference type="InterPro" id="IPR029063">
    <property type="entry name" value="SAM-dependent_MTases_sf"/>
</dbReference>
<keyword evidence="1" id="KW-0489">Methyltransferase</keyword>
<keyword evidence="2" id="KW-1185">Reference proteome</keyword>
<dbReference type="Proteomes" id="UP000591272">
    <property type="component" value="Unassembled WGS sequence"/>
</dbReference>
<evidence type="ECO:0000313" key="2">
    <source>
        <dbReference type="Proteomes" id="UP000591272"/>
    </source>
</evidence>
<dbReference type="GO" id="GO:0008168">
    <property type="term" value="F:methyltransferase activity"/>
    <property type="evidence" value="ECO:0007669"/>
    <property type="project" value="UniProtKB-KW"/>
</dbReference>
<dbReference type="EMBL" id="JACCBT010000001">
    <property type="protein sequence ID" value="NYE13648.1"/>
    <property type="molecule type" value="Genomic_DNA"/>
</dbReference>
<reference evidence="1 2" key="1">
    <citation type="submission" date="2020-07" db="EMBL/GenBank/DDBJ databases">
        <title>Sequencing the genomes of 1000 actinobacteria strains.</title>
        <authorList>
            <person name="Klenk H.-P."/>
        </authorList>
    </citation>
    <scope>NUCLEOTIDE SEQUENCE [LARGE SCALE GENOMIC DNA]</scope>
    <source>
        <strain evidence="1 2">DSM 43461</strain>
    </source>
</reference>
<proteinExistence type="predicted"/>
<accession>A0A7Y9GBV8</accession>
<keyword evidence="1" id="KW-0808">Transferase</keyword>
<dbReference type="AlphaFoldDB" id="A0A7Y9GBV8"/>
<sequence length="259" mass="27874">MPPPDIDVDRPSAARVYDYVLGGRDNYAVDRQAAEQLFEIAPEIRDTARANRAFLQRAVRHLAGQGIRQFLDLGAGLPTVENTHEVAQAAADDTRTVYVDNDPIVLAHGRAFLDLDAQTSFLPADIRDTSAVVKGAGEQLNLSEPVGLFFVNVLHLVGDQDDPAGLVAAYTRALAPGSHVVITHVSSDGAGSELRERIGRVFAGTSADARLRTREEIHGMFGELPLLEPGLVDVAAWRPEDGDPPVGELRVFAGMARVP</sequence>
<dbReference type="PIRSF" id="PIRSF017393">
    <property type="entry name" value="MTase_SAV2177"/>
    <property type="match status" value="1"/>
</dbReference>
<dbReference type="InterPro" id="IPR006764">
    <property type="entry name" value="SAM_dep_MeTrfase_SAV2177_type"/>
</dbReference>
<dbReference type="Gene3D" id="3.40.50.150">
    <property type="entry name" value="Vaccinia Virus protein VP39"/>
    <property type="match status" value="1"/>
</dbReference>
<gene>
    <name evidence="1" type="ORF">BJ999_003944</name>
</gene>
<dbReference type="RefSeq" id="WP_179834650.1">
    <property type="nucleotide sequence ID" value="NZ_BMRD01000018.1"/>
</dbReference>
<protein>
    <submittedName>
        <fullName evidence="1">SAM-dependent methyltransferase</fullName>
    </submittedName>
</protein>
<name>A0A7Y9GBV8_9ACTN</name>
<organism evidence="1 2">
    <name type="scientific">Actinomadura citrea</name>
    <dbReference type="NCBI Taxonomy" id="46158"/>
    <lineage>
        <taxon>Bacteria</taxon>
        <taxon>Bacillati</taxon>
        <taxon>Actinomycetota</taxon>
        <taxon>Actinomycetes</taxon>
        <taxon>Streptosporangiales</taxon>
        <taxon>Thermomonosporaceae</taxon>
        <taxon>Actinomadura</taxon>
    </lineage>
</organism>
<dbReference type="GO" id="GO:0032259">
    <property type="term" value="P:methylation"/>
    <property type="evidence" value="ECO:0007669"/>
    <property type="project" value="UniProtKB-KW"/>
</dbReference>
<evidence type="ECO:0000313" key="1">
    <source>
        <dbReference type="EMBL" id="NYE13648.1"/>
    </source>
</evidence>
<dbReference type="Pfam" id="PF04672">
    <property type="entry name" value="Methyltransf_19"/>
    <property type="match status" value="1"/>
</dbReference>
<comment type="caution">
    <text evidence="1">The sequence shown here is derived from an EMBL/GenBank/DDBJ whole genome shotgun (WGS) entry which is preliminary data.</text>
</comment>
<dbReference type="SUPFAM" id="SSF53335">
    <property type="entry name" value="S-adenosyl-L-methionine-dependent methyltransferases"/>
    <property type="match status" value="1"/>
</dbReference>